<feature type="transmembrane region" description="Helical" evidence="8">
    <location>
        <begin position="167"/>
        <end position="189"/>
    </location>
</feature>
<dbReference type="EC" id="2.5.1.39" evidence="9"/>
<feature type="transmembrane region" description="Helical" evidence="8">
    <location>
        <begin position="270"/>
        <end position="292"/>
    </location>
</feature>
<dbReference type="InterPro" id="IPR039653">
    <property type="entry name" value="Prenyltransferase"/>
</dbReference>
<keyword evidence="10" id="KW-1185">Reference proteome</keyword>
<comment type="subcellular location">
    <subcellularLocation>
        <location evidence="2">Membrane</location>
        <topology evidence="2">Multi-pass membrane protein</topology>
    </subcellularLocation>
</comment>
<accession>A0ABS2SX85</accession>
<dbReference type="PANTHER" id="PTHR11048">
    <property type="entry name" value="PRENYLTRANSFERASES"/>
    <property type="match status" value="1"/>
</dbReference>
<dbReference type="Pfam" id="PF01040">
    <property type="entry name" value="UbiA"/>
    <property type="match status" value="1"/>
</dbReference>
<dbReference type="GO" id="GO:0008412">
    <property type="term" value="F:4-hydroxybenzoate polyprenyltransferase activity"/>
    <property type="evidence" value="ECO:0007669"/>
    <property type="project" value="UniProtKB-EC"/>
</dbReference>
<dbReference type="InterPro" id="IPR000537">
    <property type="entry name" value="UbiA_prenyltransferase"/>
</dbReference>
<feature type="transmembrane region" description="Helical" evidence="8">
    <location>
        <begin position="215"/>
        <end position="232"/>
    </location>
</feature>
<feature type="transmembrane region" description="Helical" evidence="8">
    <location>
        <begin position="117"/>
        <end position="134"/>
    </location>
</feature>
<evidence type="ECO:0000256" key="5">
    <source>
        <dbReference type="ARBA" id="ARBA00022692"/>
    </source>
</evidence>
<evidence type="ECO:0000256" key="4">
    <source>
        <dbReference type="ARBA" id="ARBA00022679"/>
    </source>
</evidence>
<dbReference type="Gene3D" id="1.10.357.140">
    <property type="entry name" value="UbiA prenyltransferase"/>
    <property type="match status" value="1"/>
</dbReference>
<evidence type="ECO:0000256" key="6">
    <source>
        <dbReference type="ARBA" id="ARBA00022989"/>
    </source>
</evidence>
<comment type="caution">
    <text evidence="9">The sequence shown here is derived from an EMBL/GenBank/DDBJ whole genome shotgun (WGS) entry which is preliminary data.</text>
</comment>
<comment type="cofactor">
    <cofactor evidence="1">
        <name>Mg(2+)</name>
        <dbReference type="ChEBI" id="CHEBI:18420"/>
    </cofactor>
</comment>
<evidence type="ECO:0000256" key="8">
    <source>
        <dbReference type="SAM" id="Phobius"/>
    </source>
</evidence>
<keyword evidence="7 8" id="KW-0472">Membrane</keyword>
<comment type="similarity">
    <text evidence="3">Belongs to the UbiA prenyltransferase family.</text>
</comment>
<dbReference type="InterPro" id="IPR006371">
    <property type="entry name" value="Polyprenyltransferase_UbiA-li"/>
</dbReference>
<feature type="transmembrane region" description="Helical" evidence="8">
    <location>
        <begin position="141"/>
        <end position="161"/>
    </location>
</feature>
<dbReference type="Proteomes" id="UP001179280">
    <property type="component" value="Unassembled WGS sequence"/>
</dbReference>
<evidence type="ECO:0000313" key="10">
    <source>
        <dbReference type="Proteomes" id="UP001179280"/>
    </source>
</evidence>
<sequence>MAVATASKTKTFMRMIKIEHTIFALPFAFFAMLLGSLVTTGTFPTISQWFWVTIAMVGARTAAMSLNRVIDANIDKHNPRTANREIPAGLLSKTDVWFFIAVSFLLLFVAAFNLNLLSVYLLPVAVFFLVFYSYTKRFTWMCHLVLGVTIGIAPLGGWVAVTGEVSIAAFCLFIAVLFWLAGFDTVYATQDANYDRDHKLHSIPSRFGIKRALQLAKGFHLVSFLFFVTLTFVSPLSWVYMIGVILAGMIMVYQHSIVKADDLSKVQIAFFPMNGTLSVLLFLFALVDMLLIRFM</sequence>
<evidence type="ECO:0000256" key="1">
    <source>
        <dbReference type="ARBA" id="ARBA00001946"/>
    </source>
</evidence>
<keyword evidence="4 9" id="KW-0808">Transferase</keyword>
<evidence type="ECO:0000313" key="9">
    <source>
        <dbReference type="EMBL" id="MBM7840153.1"/>
    </source>
</evidence>
<reference evidence="9" key="1">
    <citation type="submission" date="2021-01" db="EMBL/GenBank/DDBJ databases">
        <title>Genomic Encyclopedia of Type Strains, Phase IV (KMG-IV): sequencing the most valuable type-strain genomes for metagenomic binning, comparative biology and taxonomic classification.</title>
        <authorList>
            <person name="Goeker M."/>
        </authorList>
    </citation>
    <scope>NUCLEOTIDE SEQUENCE</scope>
    <source>
        <strain evidence="9">DSM 21943</strain>
    </source>
</reference>
<proteinExistence type="inferred from homology"/>
<evidence type="ECO:0000256" key="2">
    <source>
        <dbReference type="ARBA" id="ARBA00004141"/>
    </source>
</evidence>
<dbReference type="InterPro" id="IPR044878">
    <property type="entry name" value="UbiA_sf"/>
</dbReference>
<dbReference type="Gene3D" id="1.20.120.1780">
    <property type="entry name" value="UbiA prenyltransferase"/>
    <property type="match status" value="1"/>
</dbReference>
<evidence type="ECO:0000256" key="3">
    <source>
        <dbReference type="ARBA" id="ARBA00005985"/>
    </source>
</evidence>
<gene>
    <name evidence="9" type="ORF">JOC54_003433</name>
</gene>
<feature type="transmembrane region" description="Helical" evidence="8">
    <location>
        <begin position="90"/>
        <end position="111"/>
    </location>
</feature>
<name>A0ABS2SX85_9BACI</name>
<organism evidence="9 10">
    <name type="scientific">Shouchella xiaoxiensis</name>
    <dbReference type="NCBI Taxonomy" id="766895"/>
    <lineage>
        <taxon>Bacteria</taxon>
        <taxon>Bacillati</taxon>
        <taxon>Bacillota</taxon>
        <taxon>Bacilli</taxon>
        <taxon>Bacillales</taxon>
        <taxon>Bacillaceae</taxon>
        <taxon>Shouchella</taxon>
    </lineage>
</organism>
<protein>
    <submittedName>
        <fullName evidence="9">4-hydroxybenzoate polyprenyltransferase</fullName>
        <ecNumber evidence="9">2.5.1.39</ecNumber>
    </submittedName>
</protein>
<feature type="transmembrane region" description="Helical" evidence="8">
    <location>
        <begin position="21"/>
        <end position="43"/>
    </location>
</feature>
<dbReference type="CDD" id="cd13959">
    <property type="entry name" value="PT_UbiA_COQ2"/>
    <property type="match status" value="1"/>
</dbReference>
<keyword evidence="6 8" id="KW-1133">Transmembrane helix</keyword>
<keyword evidence="5 8" id="KW-0812">Transmembrane</keyword>
<dbReference type="EMBL" id="JAFBCV010000012">
    <property type="protein sequence ID" value="MBM7840153.1"/>
    <property type="molecule type" value="Genomic_DNA"/>
</dbReference>
<evidence type="ECO:0000256" key="7">
    <source>
        <dbReference type="ARBA" id="ARBA00023136"/>
    </source>
</evidence>
<dbReference type="RefSeq" id="WP_204467633.1">
    <property type="nucleotide sequence ID" value="NZ_JAFBCV010000012.1"/>
</dbReference>
<feature type="transmembrane region" description="Helical" evidence="8">
    <location>
        <begin position="49"/>
        <end position="70"/>
    </location>
</feature>
<dbReference type="PANTHER" id="PTHR11048:SF28">
    <property type="entry name" value="4-HYDROXYBENZOATE POLYPRENYLTRANSFERASE, MITOCHONDRIAL"/>
    <property type="match status" value="1"/>
</dbReference>
<dbReference type="NCBIfam" id="TIGR01475">
    <property type="entry name" value="ubiA_other"/>
    <property type="match status" value="1"/>
</dbReference>